<proteinExistence type="predicted"/>
<dbReference type="AlphaFoldDB" id="A0A395RW49"/>
<sequence>MAASIGEMIDFVWKSPKPPTERRLIDRMLPENFKYYRNWGFTIYRTYYSPESDERWNTLLQVLTQQTRLALGYHEIDEVRKDDRGWNIRYRHKDQALYVEQIEILKKLFRLLPREDPDLLAGLDIAGVRKVCLDEGERVASENNMVGSRFNFALVADEAVLKDVANNNFVVKAVGYDWSPIHDSGGWGWIRLATGDLLELWENLFISDELSISKYVELGFKGPEEDLEKDVWSGALSLDPFGVCSQVQTACKYDDRSLFKFDP</sequence>
<evidence type="ECO:0000313" key="1">
    <source>
        <dbReference type="EMBL" id="RGP64321.1"/>
    </source>
</evidence>
<dbReference type="STRING" id="5514.A0A395RW49"/>
<reference evidence="1 2" key="1">
    <citation type="journal article" date="2018" name="PLoS Pathog.">
        <title>Evolution of structural diversity of trichothecenes, a family of toxins produced by plant pathogenic and entomopathogenic fungi.</title>
        <authorList>
            <person name="Proctor R.H."/>
            <person name="McCormick S.P."/>
            <person name="Kim H.S."/>
            <person name="Cardoza R.E."/>
            <person name="Stanley A.M."/>
            <person name="Lindo L."/>
            <person name="Kelly A."/>
            <person name="Brown D.W."/>
            <person name="Lee T."/>
            <person name="Vaughan M.M."/>
            <person name="Alexander N.J."/>
            <person name="Busman M."/>
            <person name="Gutierrez S."/>
        </authorList>
    </citation>
    <scope>NUCLEOTIDE SEQUENCE [LARGE SCALE GENOMIC DNA]</scope>
    <source>
        <strain evidence="1 2">NRRL 3299</strain>
    </source>
</reference>
<gene>
    <name evidence="1" type="ORF">FSPOR_8141</name>
</gene>
<evidence type="ECO:0000313" key="2">
    <source>
        <dbReference type="Proteomes" id="UP000266152"/>
    </source>
</evidence>
<name>A0A395RW49_FUSSP</name>
<organism evidence="1 2">
    <name type="scientific">Fusarium sporotrichioides</name>
    <dbReference type="NCBI Taxonomy" id="5514"/>
    <lineage>
        <taxon>Eukaryota</taxon>
        <taxon>Fungi</taxon>
        <taxon>Dikarya</taxon>
        <taxon>Ascomycota</taxon>
        <taxon>Pezizomycotina</taxon>
        <taxon>Sordariomycetes</taxon>
        <taxon>Hypocreomycetidae</taxon>
        <taxon>Hypocreales</taxon>
        <taxon>Nectriaceae</taxon>
        <taxon>Fusarium</taxon>
    </lineage>
</organism>
<protein>
    <submittedName>
        <fullName evidence="1">Uncharacterized protein</fullName>
    </submittedName>
</protein>
<dbReference type="EMBL" id="PXOF01000118">
    <property type="protein sequence ID" value="RGP64321.1"/>
    <property type="molecule type" value="Genomic_DNA"/>
</dbReference>
<comment type="caution">
    <text evidence="1">The sequence shown here is derived from an EMBL/GenBank/DDBJ whole genome shotgun (WGS) entry which is preliminary data.</text>
</comment>
<keyword evidence="2" id="KW-1185">Reference proteome</keyword>
<dbReference type="Proteomes" id="UP000266152">
    <property type="component" value="Unassembled WGS sequence"/>
</dbReference>
<accession>A0A395RW49</accession>